<dbReference type="KEGG" id="gaz:Pan241w_59850"/>
<keyword evidence="3" id="KW-0808">Transferase</keyword>
<keyword evidence="6" id="KW-1185">Reference proteome</keyword>
<comment type="similarity">
    <text evidence="1">Belongs to the methyltransferase superfamily.</text>
</comment>
<dbReference type="OrthoDB" id="9797252at2"/>
<dbReference type="InterPro" id="IPR013216">
    <property type="entry name" value="Methyltransf_11"/>
</dbReference>
<gene>
    <name evidence="5" type="ORF">Pan241w_59850</name>
</gene>
<evidence type="ECO:0000313" key="6">
    <source>
        <dbReference type="Proteomes" id="UP000317171"/>
    </source>
</evidence>
<dbReference type="GO" id="GO:0032259">
    <property type="term" value="P:methylation"/>
    <property type="evidence" value="ECO:0007669"/>
    <property type="project" value="UniProtKB-KW"/>
</dbReference>
<dbReference type="Proteomes" id="UP000317171">
    <property type="component" value="Chromosome"/>
</dbReference>
<dbReference type="CDD" id="cd02440">
    <property type="entry name" value="AdoMet_MTases"/>
    <property type="match status" value="1"/>
</dbReference>
<evidence type="ECO:0000256" key="2">
    <source>
        <dbReference type="ARBA" id="ARBA00022603"/>
    </source>
</evidence>
<dbReference type="RefSeq" id="WP_145222877.1">
    <property type="nucleotide sequence ID" value="NZ_CP036269.1"/>
</dbReference>
<dbReference type="Pfam" id="PF08241">
    <property type="entry name" value="Methyltransf_11"/>
    <property type="match status" value="1"/>
</dbReference>
<dbReference type="GO" id="GO:0008757">
    <property type="term" value="F:S-adenosylmethionine-dependent methyltransferase activity"/>
    <property type="evidence" value="ECO:0007669"/>
    <property type="project" value="InterPro"/>
</dbReference>
<feature type="domain" description="Methyltransferase type 11" evidence="4">
    <location>
        <begin position="44"/>
        <end position="135"/>
    </location>
</feature>
<keyword evidence="2" id="KW-0489">Methyltransferase</keyword>
<organism evidence="5 6">
    <name type="scientific">Gimesia alba</name>
    <dbReference type="NCBI Taxonomy" id="2527973"/>
    <lineage>
        <taxon>Bacteria</taxon>
        <taxon>Pseudomonadati</taxon>
        <taxon>Planctomycetota</taxon>
        <taxon>Planctomycetia</taxon>
        <taxon>Planctomycetales</taxon>
        <taxon>Planctomycetaceae</taxon>
        <taxon>Gimesia</taxon>
    </lineage>
</organism>
<reference evidence="5 6" key="1">
    <citation type="submission" date="2019-02" db="EMBL/GenBank/DDBJ databases">
        <title>Deep-cultivation of Planctomycetes and their phenomic and genomic characterization uncovers novel biology.</title>
        <authorList>
            <person name="Wiegand S."/>
            <person name="Jogler M."/>
            <person name="Boedeker C."/>
            <person name="Pinto D."/>
            <person name="Vollmers J."/>
            <person name="Rivas-Marin E."/>
            <person name="Kohn T."/>
            <person name="Peeters S.H."/>
            <person name="Heuer A."/>
            <person name="Rast P."/>
            <person name="Oberbeckmann S."/>
            <person name="Bunk B."/>
            <person name="Jeske O."/>
            <person name="Meyerdierks A."/>
            <person name="Storesund J.E."/>
            <person name="Kallscheuer N."/>
            <person name="Luecker S."/>
            <person name="Lage O.M."/>
            <person name="Pohl T."/>
            <person name="Merkel B.J."/>
            <person name="Hornburger P."/>
            <person name="Mueller R.-W."/>
            <person name="Bruemmer F."/>
            <person name="Labrenz M."/>
            <person name="Spormann A.M."/>
            <person name="Op den Camp H."/>
            <person name="Overmann J."/>
            <person name="Amann R."/>
            <person name="Jetten M.S.M."/>
            <person name="Mascher T."/>
            <person name="Medema M.H."/>
            <person name="Devos D.P."/>
            <person name="Kaster A.-K."/>
            <person name="Ovreas L."/>
            <person name="Rohde M."/>
            <person name="Galperin M.Y."/>
            <person name="Jogler C."/>
        </authorList>
    </citation>
    <scope>NUCLEOTIDE SEQUENCE [LARGE SCALE GENOMIC DNA]</scope>
    <source>
        <strain evidence="5 6">Pan241w</strain>
    </source>
</reference>
<evidence type="ECO:0000259" key="4">
    <source>
        <dbReference type="Pfam" id="PF08241"/>
    </source>
</evidence>
<evidence type="ECO:0000256" key="1">
    <source>
        <dbReference type="ARBA" id="ARBA00008361"/>
    </source>
</evidence>
<dbReference type="Gene3D" id="3.40.50.150">
    <property type="entry name" value="Vaccinia Virus protein VP39"/>
    <property type="match status" value="1"/>
</dbReference>
<evidence type="ECO:0000256" key="3">
    <source>
        <dbReference type="ARBA" id="ARBA00022679"/>
    </source>
</evidence>
<dbReference type="PANTHER" id="PTHR44942:SF4">
    <property type="entry name" value="METHYLTRANSFERASE TYPE 11 DOMAIN-CONTAINING PROTEIN"/>
    <property type="match status" value="1"/>
</dbReference>
<dbReference type="InterPro" id="IPR029063">
    <property type="entry name" value="SAM-dependent_MTases_sf"/>
</dbReference>
<accession>A0A517RPP1</accession>
<dbReference type="InterPro" id="IPR051052">
    <property type="entry name" value="Diverse_substrate_MTase"/>
</dbReference>
<proteinExistence type="inferred from homology"/>
<dbReference type="EMBL" id="CP036269">
    <property type="protein sequence ID" value="QDT45857.1"/>
    <property type="molecule type" value="Genomic_DNA"/>
</dbReference>
<dbReference type="AlphaFoldDB" id="A0A517RPP1"/>
<dbReference type="PANTHER" id="PTHR44942">
    <property type="entry name" value="METHYLTRANSF_11 DOMAIN-CONTAINING PROTEIN"/>
    <property type="match status" value="1"/>
</dbReference>
<sequence length="253" mass="29352">MKNSTSRFSDRVDNYIKYRPDYPTQVLETLKTNCGLSSDSLIADIGSGTGISTRLFLDNQNTVYAIEPNAEMRQAAENFFKDNPHFHSVNATAEETHLPGDLFDFVIAGQAFHWFDQKQAKLEFQRILKPQSWVVLLWNERKVDTTLFLVAYEKMLLDFATDYKEVNHTQISHEDFARFFDPHPLHTHTLPNSQTFDFESLKGRLLSSSYCPNEGQPGYEPMMKRLQDIFEEHQTEGSVLFEYDTTLYFGHLK</sequence>
<evidence type="ECO:0000313" key="5">
    <source>
        <dbReference type="EMBL" id="QDT45857.1"/>
    </source>
</evidence>
<protein>
    <recommendedName>
        <fullName evidence="4">Methyltransferase type 11 domain-containing protein</fullName>
    </recommendedName>
</protein>
<dbReference type="SUPFAM" id="SSF53335">
    <property type="entry name" value="S-adenosyl-L-methionine-dependent methyltransferases"/>
    <property type="match status" value="1"/>
</dbReference>
<name>A0A517RPP1_9PLAN</name>